<dbReference type="Gene3D" id="1.10.287.130">
    <property type="match status" value="1"/>
</dbReference>
<dbReference type="InterPro" id="IPR050351">
    <property type="entry name" value="BphY/WalK/GraS-like"/>
</dbReference>
<feature type="transmembrane region" description="Helical" evidence="9">
    <location>
        <begin position="47"/>
        <end position="65"/>
    </location>
</feature>
<dbReference type="Pfam" id="PF02518">
    <property type="entry name" value="HATPase_c"/>
    <property type="match status" value="1"/>
</dbReference>
<comment type="catalytic activity">
    <reaction evidence="1">
        <text>ATP + protein L-histidine = ADP + protein N-phospho-L-histidine.</text>
        <dbReference type="EC" id="2.7.13.3"/>
    </reaction>
</comment>
<dbReference type="InterPro" id="IPR003594">
    <property type="entry name" value="HATPase_dom"/>
</dbReference>
<feature type="transmembrane region" description="Helical" evidence="9">
    <location>
        <begin position="125"/>
        <end position="145"/>
    </location>
</feature>
<dbReference type="EC" id="2.7.13.3" evidence="2"/>
<dbReference type="PRINTS" id="PR00344">
    <property type="entry name" value="BCTRLSENSOR"/>
</dbReference>
<evidence type="ECO:0000256" key="4">
    <source>
        <dbReference type="ARBA" id="ARBA00022679"/>
    </source>
</evidence>
<keyword evidence="6 11" id="KW-0418">Kinase</keyword>
<evidence type="ECO:0000256" key="7">
    <source>
        <dbReference type="ARBA" id="ARBA00022840"/>
    </source>
</evidence>
<dbReference type="Gene3D" id="3.30.565.10">
    <property type="entry name" value="Histidine kinase-like ATPase, C-terminal domain"/>
    <property type="match status" value="1"/>
</dbReference>
<dbReference type="PANTHER" id="PTHR42878:SF7">
    <property type="entry name" value="SENSOR HISTIDINE KINASE GLRK"/>
    <property type="match status" value="1"/>
</dbReference>
<keyword evidence="9" id="KW-0472">Membrane</keyword>
<accession>A0ABW9J2S2</accession>
<keyword evidence="12" id="KW-1185">Reference proteome</keyword>
<feature type="transmembrane region" description="Helical" evidence="9">
    <location>
        <begin position="157"/>
        <end position="179"/>
    </location>
</feature>
<evidence type="ECO:0000256" key="5">
    <source>
        <dbReference type="ARBA" id="ARBA00022741"/>
    </source>
</evidence>
<keyword evidence="8" id="KW-0902">Two-component regulatory system</keyword>
<dbReference type="PANTHER" id="PTHR42878">
    <property type="entry name" value="TWO-COMPONENT HISTIDINE KINASE"/>
    <property type="match status" value="1"/>
</dbReference>
<dbReference type="InterPro" id="IPR004358">
    <property type="entry name" value="Sig_transdc_His_kin-like_C"/>
</dbReference>
<evidence type="ECO:0000259" key="10">
    <source>
        <dbReference type="PROSITE" id="PS50109"/>
    </source>
</evidence>
<dbReference type="Proteomes" id="UP001517247">
    <property type="component" value="Unassembled WGS sequence"/>
</dbReference>
<dbReference type="RefSeq" id="WP_138721264.1">
    <property type="nucleotide sequence ID" value="NZ_SSHJ02000001.1"/>
</dbReference>
<reference evidence="11 12" key="1">
    <citation type="submission" date="2024-12" db="EMBL/GenBank/DDBJ databases">
        <authorList>
            <person name="Hu S."/>
        </authorList>
    </citation>
    <scope>NUCLEOTIDE SEQUENCE [LARGE SCALE GENOMIC DNA]</scope>
    <source>
        <strain evidence="11 12">THG-T11</strain>
    </source>
</reference>
<name>A0ABW9J2S2_9SPHI</name>
<dbReference type="SUPFAM" id="SSF55874">
    <property type="entry name" value="ATPase domain of HSP90 chaperone/DNA topoisomerase II/histidine kinase"/>
    <property type="match status" value="1"/>
</dbReference>
<keyword evidence="7" id="KW-0067">ATP-binding</keyword>
<dbReference type="PROSITE" id="PS50109">
    <property type="entry name" value="HIS_KIN"/>
    <property type="match status" value="1"/>
</dbReference>
<dbReference type="EMBL" id="SSHJ02000001">
    <property type="protein sequence ID" value="MFN0254078.1"/>
    <property type="molecule type" value="Genomic_DNA"/>
</dbReference>
<evidence type="ECO:0000256" key="1">
    <source>
        <dbReference type="ARBA" id="ARBA00000085"/>
    </source>
</evidence>
<evidence type="ECO:0000313" key="12">
    <source>
        <dbReference type="Proteomes" id="UP001517247"/>
    </source>
</evidence>
<sequence length="424" mass="48060">MLLKDFWEWSKGSRDQFKLEERLVNAVGILSTCTLFVFILYNLFAVVLPGLALATTITLFVQLFLFYQSRFKRRFKLARIGFTIFSYVFLAVNYYQGSGINGPVLFSFSVILIIILVINKKNHYLYLLIHFALIAALFSYEYTYGVVDVYNSKLERFVDVACICGIMLSLTFLLIKLVLKSFNRERRLANERAEQLAILHQENTPLFSIISHDLRTPLNHIKGYLEMLNCKLLTENDRNMLELQLLELTNGTSDFLANLLSWSKSQLEGAKVQLMNVEVDSLIESVLCTIHPLAAQKNITIKKEFTANQFVADTEMIKMVLRNLLSNAVKYSDIGGDIIIKSKELDGRMILSIKDFGVGIPSEKESSIFTSQVSSSLGTMKEPGVGLGLVLCADFVKLQNGEIWFNSETDQGSTFYLSFPIQLS</sequence>
<feature type="transmembrane region" description="Helical" evidence="9">
    <location>
        <begin position="100"/>
        <end position="118"/>
    </location>
</feature>
<dbReference type="Pfam" id="PF00512">
    <property type="entry name" value="HisKA"/>
    <property type="match status" value="1"/>
</dbReference>
<dbReference type="GO" id="GO:0016301">
    <property type="term" value="F:kinase activity"/>
    <property type="evidence" value="ECO:0007669"/>
    <property type="project" value="UniProtKB-KW"/>
</dbReference>
<comment type="caution">
    <text evidence="11">The sequence shown here is derived from an EMBL/GenBank/DDBJ whole genome shotgun (WGS) entry which is preliminary data.</text>
</comment>
<keyword evidence="9" id="KW-0812">Transmembrane</keyword>
<evidence type="ECO:0000256" key="8">
    <source>
        <dbReference type="ARBA" id="ARBA00023012"/>
    </source>
</evidence>
<dbReference type="InterPro" id="IPR036890">
    <property type="entry name" value="HATPase_C_sf"/>
</dbReference>
<feature type="transmembrane region" description="Helical" evidence="9">
    <location>
        <begin position="77"/>
        <end position="94"/>
    </location>
</feature>
<dbReference type="InterPro" id="IPR036097">
    <property type="entry name" value="HisK_dim/P_sf"/>
</dbReference>
<evidence type="ECO:0000313" key="11">
    <source>
        <dbReference type="EMBL" id="MFN0254078.1"/>
    </source>
</evidence>
<keyword evidence="5" id="KW-0547">Nucleotide-binding</keyword>
<organism evidence="11 12">
    <name type="scientific">Pedobacter ureilyticus</name>
    <dbReference type="NCBI Taxonomy" id="1393051"/>
    <lineage>
        <taxon>Bacteria</taxon>
        <taxon>Pseudomonadati</taxon>
        <taxon>Bacteroidota</taxon>
        <taxon>Sphingobacteriia</taxon>
        <taxon>Sphingobacteriales</taxon>
        <taxon>Sphingobacteriaceae</taxon>
        <taxon>Pedobacter</taxon>
    </lineage>
</organism>
<gene>
    <name evidence="11" type="ORF">E6A44_000735</name>
</gene>
<dbReference type="InterPro" id="IPR003661">
    <property type="entry name" value="HisK_dim/P_dom"/>
</dbReference>
<feature type="transmembrane region" description="Helical" evidence="9">
    <location>
        <begin position="23"/>
        <end position="41"/>
    </location>
</feature>
<dbReference type="InterPro" id="IPR005467">
    <property type="entry name" value="His_kinase_dom"/>
</dbReference>
<dbReference type="CDD" id="cd00082">
    <property type="entry name" value="HisKA"/>
    <property type="match status" value="1"/>
</dbReference>
<keyword evidence="3" id="KW-0597">Phosphoprotein</keyword>
<evidence type="ECO:0000256" key="2">
    <source>
        <dbReference type="ARBA" id="ARBA00012438"/>
    </source>
</evidence>
<evidence type="ECO:0000256" key="6">
    <source>
        <dbReference type="ARBA" id="ARBA00022777"/>
    </source>
</evidence>
<dbReference type="SUPFAM" id="SSF47384">
    <property type="entry name" value="Homodimeric domain of signal transducing histidine kinase"/>
    <property type="match status" value="1"/>
</dbReference>
<evidence type="ECO:0000256" key="3">
    <source>
        <dbReference type="ARBA" id="ARBA00022553"/>
    </source>
</evidence>
<protein>
    <recommendedName>
        <fullName evidence="2">histidine kinase</fullName>
        <ecNumber evidence="2">2.7.13.3</ecNumber>
    </recommendedName>
</protein>
<keyword evidence="9" id="KW-1133">Transmembrane helix</keyword>
<proteinExistence type="predicted"/>
<evidence type="ECO:0000256" key="9">
    <source>
        <dbReference type="SAM" id="Phobius"/>
    </source>
</evidence>
<keyword evidence="4" id="KW-0808">Transferase</keyword>
<dbReference type="SMART" id="SM00387">
    <property type="entry name" value="HATPase_c"/>
    <property type="match status" value="1"/>
</dbReference>
<feature type="domain" description="Histidine kinase" evidence="10">
    <location>
        <begin position="209"/>
        <end position="423"/>
    </location>
</feature>